<dbReference type="AlphaFoldDB" id="A0A1Y2BMJ1"/>
<dbReference type="EMBL" id="MCGO01000059">
    <property type="protein sequence ID" value="ORY35976.1"/>
    <property type="molecule type" value="Genomic_DNA"/>
</dbReference>
<dbReference type="SUPFAM" id="SSF55856">
    <property type="entry name" value="Cytochrome b5-like heme/steroid binding domain"/>
    <property type="match status" value="1"/>
</dbReference>
<proteinExistence type="inferred from homology"/>
<keyword evidence="10" id="KW-0443">Lipid metabolism</keyword>
<reference evidence="14 15" key="1">
    <citation type="submission" date="2016-07" db="EMBL/GenBank/DDBJ databases">
        <title>Pervasive Adenine N6-methylation of Active Genes in Fungi.</title>
        <authorList>
            <consortium name="DOE Joint Genome Institute"/>
            <person name="Mondo S.J."/>
            <person name="Dannebaum R.O."/>
            <person name="Kuo R.C."/>
            <person name="Labutti K."/>
            <person name="Haridas S."/>
            <person name="Kuo A."/>
            <person name="Salamov A."/>
            <person name="Ahrendt S.R."/>
            <person name="Lipzen A."/>
            <person name="Sullivan W."/>
            <person name="Andreopoulos W.B."/>
            <person name="Clum A."/>
            <person name="Lindquist E."/>
            <person name="Daum C."/>
            <person name="Ramamoorthy G.K."/>
            <person name="Gryganskyi A."/>
            <person name="Culley D."/>
            <person name="Magnuson J.K."/>
            <person name="James T.Y."/>
            <person name="O'Malley M.A."/>
            <person name="Stajich J.E."/>
            <person name="Spatafora J.W."/>
            <person name="Visel A."/>
            <person name="Grigoriev I.V."/>
        </authorList>
    </citation>
    <scope>NUCLEOTIDE SEQUENCE [LARGE SCALE GENOMIC DNA]</scope>
    <source>
        <strain evidence="14 15">JEL800</strain>
    </source>
</reference>
<evidence type="ECO:0000313" key="15">
    <source>
        <dbReference type="Proteomes" id="UP000193642"/>
    </source>
</evidence>
<dbReference type="STRING" id="329046.A0A1Y2BMJ1"/>
<organism evidence="14 15">
    <name type="scientific">Rhizoclosmatium globosum</name>
    <dbReference type="NCBI Taxonomy" id="329046"/>
    <lineage>
        <taxon>Eukaryota</taxon>
        <taxon>Fungi</taxon>
        <taxon>Fungi incertae sedis</taxon>
        <taxon>Chytridiomycota</taxon>
        <taxon>Chytridiomycota incertae sedis</taxon>
        <taxon>Chytridiomycetes</taxon>
        <taxon>Chytridiales</taxon>
        <taxon>Chytriomycetaceae</taxon>
        <taxon>Rhizoclosmatium</taxon>
    </lineage>
</organism>
<dbReference type="PIRSF" id="PIRSF015921">
    <property type="entry name" value="FA_sphinglp_des"/>
    <property type="match status" value="1"/>
</dbReference>
<dbReference type="GO" id="GO:0016717">
    <property type="term" value="F:oxidoreductase activity, acting on paired donors, with oxidation of a pair of donors resulting in the reduction of molecular oxygen to two molecules of water"/>
    <property type="evidence" value="ECO:0007669"/>
    <property type="project" value="TreeGrafter"/>
</dbReference>
<dbReference type="InterPro" id="IPR005804">
    <property type="entry name" value="FA_desaturase_dom"/>
</dbReference>
<dbReference type="GO" id="GO:0046872">
    <property type="term" value="F:metal ion binding"/>
    <property type="evidence" value="ECO:0007669"/>
    <property type="project" value="UniProtKB-KW"/>
</dbReference>
<keyword evidence="7 12" id="KW-1133">Transmembrane helix</keyword>
<evidence type="ECO:0000256" key="10">
    <source>
        <dbReference type="ARBA" id="ARBA00023098"/>
    </source>
</evidence>
<dbReference type="PANTHER" id="PTHR19353">
    <property type="entry name" value="FATTY ACID DESATURASE 2"/>
    <property type="match status" value="1"/>
</dbReference>
<keyword evidence="8" id="KW-0560">Oxidoreductase</keyword>
<keyword evidence="11 12" id="KW-0472">Membrane</keyword>
<evidence type="ECO:0000256" key="12">
    <source>
        <dbReference type="SAM" id="Phobius"/>
    </source>
</evidence>
<dbReference type="OrthoDB" id="260091at2759"/>
<comment type="subcellular location">
    <subcellularLocation>
        <location evidence="1">Membrane</location>
        <topology evidence="1">Multi-pass membrane protein</topology>
    </subcellularLocation>
</comment>
<evidence type="ECO:0000256" key="5">
    <source>
        <dbReference type="ARBA" id="ARBA00022692"/>
    </source>
</evidence>
<feature type="transmembrane region" description="Helical" evidence="12">
    <location>
        <begin position="187"/>
        <end position="209"/>
    </location>
</feature>
<feature type="transmembrane region" description="Helical" evidence="12">
    <location>
        <begin position="244"/>
        <end position="261"/>
    </location>
</feature>
<keyword evidence="4" id="KW-0349">Heme</keyword>
<feature type="transmembrane region" description="Helical" evidence="12">
    <location>
        <begin position="67"/>
        <end position="87"/>
    </location>
</feature>
<feature type="transmembrane region" description="Helical" evidence="12">
    <location>
        <begin position="92"/>
        <end position="109"/>
    </location>
</feature>
<dbReference type="GO" id="GO:0016020">
    <property type="term" value="C:membrane"/>
    <property type="evidence" value="ECO:0007669"/>
    <property type="project" value="UniProtKB-SubCell"/>
</dbReference>
<sequence length="383" mass="44650">MHMNGKDSTDAIIAYHPDWVIDKKIPHFCVGELAPNERTVDSKISLAYRQLDERIRKAGLYQTNYNFYIREIIKFAFFWVGAIYLILRFPNFYGVLGSAFLCATLWWQAAFVAHDAGHSGITHDAWTDMNHNVHHIVTNHPEHDPDIQHMPFLAVTAKLMNNLYSSYYKRVMEFDAVAKVMIPIQHYTFYVLLAFGRFNLYANSLAYVFSKDRVPHRTLELCGIAVYWTWYLALLSTLRETPGLIVMHILVSHMLTVILHVQITLSHFGMPTDVVEDETFAEMALRTSMDVDCPRWFDWFHGGLQFQVEHHMYPRVPRHNLRKIRPWIAQFAKDHGLTFHNYDFIHGNGIVLKCLHHVAMEVKESLKAVCEKVAEEDKKKKLM</sequence>
<dbReference type="PANTHER" id="PTHR19353:SF30">
    <property type="entry name" value="DELTA 8-(E)-SPHINGOLIPID DESATURASE"/>
    <property type="match status" value="1"/>
</dbReference>
<evidence type="ECO:0000256" key="11">
    <source>
        <dbReference type="ARBA" id="ARBA00023136"/>
    </source>
</evidence>
<evidence type="ECO:0000256" key="7">
    <source>
        <dbReference type="ARBA" id="ARBA00022989"/>
    </source>
</evidence>
<evidence type="ECO:0000256" key="6">
    <source>
        <dbReference type="ARBA" id="ARBA00022723"/>
    </source>
</evidence>
<dbReference type="InterPro" id="IPR012171">
    <property type="entry name" value="Fatty_acid_desaturase"/>
</dbReference>
<comment type="similarity">
    <text evidence="3">Belongs to the fatty acid desaturase type 1 family.</text>
</comment>
<evidence type="ECO:0000259" key="13">
    <source>
        <dbReference type="Pfam" id="PF00487"/>
    </source>
</evidence>
<comment type="caution">
    <text evidence="14">The sequence shown here is derived from an EMBL/GenBank/DDBJ whole genome shotgun (WGS) entry which is preliminary data.</text>
</comment>
<keyword evidence="6" id="KW-0479">Metal-binding</keyword>
<dbReference type="CDD" id="cd03506">
    <property type="entry name" value="Delta6-FADS-like"/>
    <property type="match status" value="1"/>
</dbReference>
<evidence type="ECO:0000256" key="2">
    <source>
        <dbReference type="ARBA" id="ARBA00005189"/>
    </source>
</evidence>
<keyword evidence="15" id="KW-1185">Reference proteome</keyword>
<dbReference type="Proteomes" id="UP000193642">
    <property type="component" value="Unassembled WGS sequence"/>
</dbReference>
<keyword evidence="5 12" id="KW-0812">Transmembrane</keyword>
<gene>
    <name evidence="14" type="ORF">BCR33DRAFT_722452</name>
</gene>
<keyword evidence="9" id="KW-0408">Iron</keyword>
<feature type="domain" description="Fatty acid desaturase" evidence="13">
    <location>
        <begin position="96"/>
        <end position="340"/>
    </location>
</feature>
<evidence type="ECO:0000256" key="8">
    <source>
        <dbReference type="ARBA" id="ARBA00023002"/>
    </source>
</evidence>
<evidence type="ECO:0000256" key="1">
    <source>
        <dbReference type="ARBA" id="ARBA00004141"/>
    </source>
</evidence>
<comment type="pathway">
    <text evidence="2">Lipid metabolism.</text>
</comment>
<dbReference type="Pfam" id="PF00487">
    <property type="entry name" value="FA_desaturase"/>
    <property type="match status" value="1"/>
</dbReference>
<name>A0A1Y2BMJ1_9FUNG</name>
<feature type="transmembrane region" description="Helical" evidence="12">
    <location>
        <begin position="221"/>
        <end position="238"/>
    </location>
</feature>
<evidence type="ECO:0000256" key="3">
    <source>
        <dbReference type="ARBA" id="ARBA00009295"/>
    </source>
</evidence>
<evidence type="ECO:0000256" key="9">
    <source>
        <dbReference type="ARBA" id="ARBA00023004"/>
    </source>
</evidence>
<dbReference type="GO" id="GO:0006629">
    <property type="term" value="P:lipid metabolic process"/>
    <property type="evidence" value="ECO:0007669"/>
    <property type="project" value="UniProtKB-KW"/>
</dbReference>
<evidence type="ECO:0000256" key="4">
    <source>
        <dbReference type="ARBA" id="ARBA00022617"/>
    </source>
</evidence>
<evidence type="ECO:0000313" key="14">
    <source>
        <dbReference type="EMBL" id="ORY35976.1"/>
    </source>
</evidence>
<protein>
    <submittedName>
        <fullName evidence="14">Fatty acid/sphingolipid desaturase</fullName>
    </submittedName>
</protein>
<dbReference type="InterPro" id="IPR036400">
    <property type="entry name" value="Cyt_B5-like_heme/steroid_sf"/>
</dbReference>
<accession>A0A1Y2BMJ1</accession>